<dbReference type="AlphaFoldDB" id="A0A3P7KLB1"/>
<evidence type="ECO:0000256" key="1">
    <source>
        <dbReference type="SAM" id="MobiDB-lite"/>
    </source>
</evidence>
<dbReference type="OrthoDB" id="5854472at2759"/>
<sequence length="143" mass="16227">MQLGFSFEEVKQIADLFDQYKEIIRPHNPSLTLNQVTINSVTCCPKTLVRGFTLQALTQFANLISLSVPENLKLIAHTFNLLEMGYTRQEVARLLAKERRRVQLDATEMDVKLKRSRTASPLESNGENFLAQESNGNQSDDEV</sequence>
<organism evidence="2 3">
    <name type="scientific">Strongylus vulgaris</name>
    <name type="common">Blood worm</name>
    <dbReference type="NCBI Taxonomy" id="40348"/>
    <lineage>
        <taxon>Eukaryota</taxon>
        <taxon>Metazoa</taxon>
        <taxon>Ecdysozoa</taxon>
        <taxon>Nematoda</taxon>
        <taxon>Chromadorea</taxon>
        <taxon>Rhabditida</taxon>
        <taxon>Rhabditina</taxon>
        <taxon>Rhabditomorpha</taxon>
        <taxon>Strongyloidea</taxon>
        <taxon>Strongylidae</taxon>
        <taxon>Strongylus</taxon>
    </lineage>
</organism>
<dbReference type="EMBL" id="UYYB01008082">
    <property type="protein sequence ID" value="VDM68212.1"/>
    <property type="molecule type" value="Genomic_DNA"/>
</dbReference>
<reference evidence="2 3" key="1">
    <citation type="submission" date="2018-11" db="EMBL/GenBank/DDBJ databases">
        <authorList>
            <consortium name="Pathogen Informatics"/>
        </authorList>
    </citation>
    <scope>NUCLEOTIDE SEQUENCE [LARGE SCALE GENOMIC DNA]</scope>
</reference>
<feature type="region of interest" description="Disordered" evidence="1">
    <location>
        <begin position="114"/>
        <end position="143"/>
    </location>
</feature>
<gene>
    <name evidence="2" type="ORF">SVUK_LOCUS3210</name>
</gene>
<proteinExistence type="predicted"/>
<accession>A0A3P7KLB1</accession>
<feature type="compositionally biased region" description="Polar residues" evidence="1">
    <location>
        <begin position="118"/>
        <end position="143"/>
    </location>
</feature>
<evidence type="ECO:0000313" key="3">
    <source>
        <dbReference type="Proteomes" id="UP000270094"/>
    </source>
</evidence>
<keyword evidence="3" id="KW-1185">Reference proteome</keyword>
<evidence type="ECO:0000313" key="2">
    <source>
        <dbReference type="EMBL" id="VDM68212.1"/>
    </source>
</evidence>
<protein>
    <submittedName>
        <fullName evidence="2">Uncharacterized protein</fullName>
    </submittedName>
</protein>
<name>A0A3P7KLB1_STRVU</name>
<dbReference type="Proteomes" id="UP000270094">
    <property type="component" value="Unassembled WGS sequence"/>
</dbReference>